<dbReference type="VEuPathDB" id="PiroplasmaDB:TA03520"/>
<dbReference type="GO" id="GO:0009190">
    <property type="term" value="P:cyclic nucleotide biosynthetic process"/>
    <property type="evidence" value="ECO:0007669"/>
    <property type="project" value="InterPro"/>
</dbReference>
<dbReference type="eggNOG" id="ENOG502QPPT">
    <property type="taxonomic scope" value="Eukaryota"/>
</dbReference>
<organism evidence="3 4">
    <name type="scientific">Theileria annulata</name>
    <dbReference type="NCBI Taxonomy" id="5874"/>
    <lineage>
        <taxon>Eukaryota</taxon>
        <taxon>Sar</taxon>
        <taxon>Alveolata</taxon>
        <taxon>Apicomplexa</taxon>
        <taxon>Aconoidasida</taxon>
        <taxon>Piroplasmida</taxon>
        <taxon>Theileriidae</taxon>
        <taxon>Theileria</taxon>
    </lineage>
</organism>
<feature type="domain" description="Guanylate cyclase" evidence="2">
    <location>
        <begin position="175"/>
        <end position="236"/>
    </location>
</feature>
<dbReference type="Proteomes" id="UP000001950">
    <property type="component" value="Chromosome 3"/>
</dbReference>
<dbReference type="Gene3D" id="3.30.70.1230">
    <property type="entry name" value="Nucleotide cyclase"/>
    <property type="match status" value="2"/>
</dbReference>
<keyword evidence="4" id="KW-1185">Reference proteome</keyword>
<dbReference type="GO" id="GO:0035556">
    <property type="term" value="P:intracellular signal transduction"/>
    <property type="evidence" value="ECO:0007669"/>
    <property type="project" value="InterPro"/>
</dbReference>
<evidence type="ECO:0000313" key="3">
    <source>
        <dbReference type="EMBL" id="CAI75458.1"/>
    </source>
</evidence>
<dbReference type="InterPro" id="IPR001054">
    <property type="entry name" value="A/G_cyclase"/>
</dbReference>
<feature type="domain" description="Guanylate cyclase" evidence="2">
    <location>
        <begin position="516"/>
        <end position="660"/>
    </location>
</feature>
<dbReference type="OMA" id="IFERYEY"/>
<dbReference type="OrthoDB" id="194468at2759"/>
<gene>
    <name evidence="3" type="ORF">TA03520</name>
</gene>
<name>Q4UCJ3_THEAN</name>
<dbReference type="PANTHER" id="PTHR47455:SF1">
    <property type="entry name" value="GUANYLATE CYCLASE DOMAIN-CONTAINING PROTEIN"/>
    <property type="match status" value="1"/>
</dbReference>
<proteinExistence type="predicted"/>
<feature type="region of interest" description="Disordered" evidence="1">
    <location>
        <begin position="673"/>
        <end position="693"/>
    </location>
</feature>
<dbReference type="GeneID" id="3865005"/>
<dbReference type="CDD" id="cd07302">
    <property type="entry name" value="CHD"/>
    <property type="match status" value="2"/>
</dbReference>
<dbReference type="RefSeq" id="XP_954934.1">
    <property type="nucleotide sequence ID" value="XM_949841.1"/>
</dbReference>
<accession>Q4UCJ3</accession>
<evidence type="ECO:0000256" key="1">
    <source>
        <dbReference type="SAM" id="MobiDB-lite"/>
    </source>
</evidence>
<evidence type="ECO:0000259" key="2">
    <source>
        <dbReference type="PROSITE" id="PS50125"/>
    </source>
</evidence>
<dbReference type="KEGG" id="tan:TA03520"/>
<dbReference type="EMBL" id="CR940352">
    <property type="protein sequence ID" value="CAI75458.1"/>
    <property type="molecule type" value="Genomic_DNA"/>
</dbReference>
<protein>
    <recommendedName>
        <fullName evidence="2">Guanylate cyclase domain-containing protein</fullName>
    </recommendedName>
</protein>
<reference evidence="3 4" key="1">
    <citation type="journal article" date="2005" name="Science">
        <title>Genome of the host-cell transforming parasite Theileria annulata compared with T. parva.</title>
        <authorList>
            <person name="Pain A."/>
            <person name="Renauld H."/>
            <person name="Berriman M."/>
            <person name="Murphy L."/>
            <person name="Yeats C.A."/>
            <person name="Weir W."/>
            <person name="Kerhornou A."/>
            <person name="Aslett M."/>
            <person name="Bishop R."/>
            <person name="Bouchier C."/>
            <person name="Cochet M."/>
            <person name="Coulson R.M.R."/>
            <person name="Cronin A."/>
            <person name="de Villiers E.P."/>
            <person name="Fraser A."/>
            <person name="Fosker N."/>
            <person name="Gardner M."/>
            <person name="Goble A."/>
            <person name="Griffiths-Jones S."/>
            <person name="Harris D.E."/>
            <person name="Katzer F."/>
            <person name="Larke N."/>
            <person name="Lord A."/>
            <person name="Maser P."/>
            <person name="McKellar S."/>
            <person name="Mooney P."/>
            <person name="Morton F."/>
            <person name="Nene V."/>
            <person name="O'Neil S."/>
            <person name="Price C."/>
            <person name="Quail M.A."/>
            <person name="Rabbinowitsch E."/>
            <person name="Rawlings N.D."/>
            <person name="Rutter S."/>
            <person name="Saunders D."/>
            <person name="Seeger K."/>
            <person name="Shah T."/>
            <person name="Squares R."/>
            <person name="Squares S."/>
            <person name="Tivey A."/>
            <person name="Walker A.R."/>
            <person name="Woodward J."/>
            <person name="Dobbelaere D.A.E."/>
            <person name="Langsley G."/>
            <person name="Rajandream M.A."/>
            <person name="McKeever D."/>
            <person name="Shiels B."/>
            <person name="Tait A."/>
            <person name="Barrell B.G."/>
            <person name="Hall N."/>
        </authorList>
    </citation>
    <scope>NUCLEOTIDE SEQUENCE [LARGE SCALE GENOMIC DNA]</scope>
    <source>
        <strain evidence="4">Ankara</strain>
    </source>
</reference>
<evidence type="ECO:0000313" key="4">
    <source>
        <dbReference type="Proteomes" id="UP000001950"/>
    </source>
</evidence>
<dbReference type="InterPro" id="IPR029787">
    <property type="entry name" value="Nucleotide_cyclase"/>
</dbReference>
<dbReference type="InParanoid" id="Q4UCJ3"/>
<dbReference type="STRING" id="5874.Q4UCJ3"/>
<dbReference type="PANTHER" id="PTHR47455">
    <property type="entry name" value="ADENYLYL CYCLASE BETA"/>
    <property type="match status" value="1"/>
</dbReference>
<dbReference type="SUPFAM" id="SSF55073">
    <property type="entry name" value="Nucleotide cyclase"/>
    <property type="match status" value="2"/>
</dbReference>
<dbReference type="PROSITE" id="PS50125">
    <property type="entry name" value="GUANYLATE_CYCLASE_2"/>
    <property type="match status" value="2"/>
</dbReference>
<sequence>MKIFRSCSWFFNQLILNPLKNRSFFNNKYDQLSQSTTDETDASVDDFDSSDEFEEDENEFYERVRNDWEWLSLRYERRLNELLKLIKNNKTNNNINNPNITNNVNVNLSPFLSFIPNIMQSFLVNYIDKTINCKSNLSLDGLGTNEDIGQISLDSDFYGNIIELMKNGIFEGDVPIVFCDISGFTNLTQRIENSENPQSVANLGRFLNDFFDPIINLIYHFNGDIIKFSGDAILAIFCGSDKSTLSTNDSLEASSNGTDVDVEQEKDLERCLNSIKCCIELHNILNNYPIHYSNYETTPNSEELADNITIHISCIYGNIKIKLVGGIFERYEYVVIGDVLSELKVLSNLSKSNETVLSPKLYNKVRNYISTQQIIFDNNIYYKLLSLGNDETSDSHTTIDETDDFFDDNFSIVTENSLDTISSVTVINSFKFSNKFDHNIGPFHFNVDNSLLLRLSEINQKNNNLIIKLLKFFMPRYIYNRLLINHFNICNNEMRKMTIIFINFRINTTNTLISSKLPYNTITDSTNTDKSFMNAQDKVDSTDPDNSVKQSCVDSGVLNEIMLICQKCTYSYEGTINKLIVDDKGISILIFMGFPPLFHEDDAFRSILLSLKVFKMSKKIGFNVGIGICTGKVWCGLLGNKLRNEFTSIGNIVNISNRLMMNSFNIQQLANSENSQFPQENPQENTDSDKVQNTLGKSGPDFYNILIDENTYNECSSMIELLELEKIKVKGRDEKLTVYTPTGKLKIHNNDDMNLSDNNIVNDTIIKHLYHNTELISLFSTDKDNKRLSILEDSEDNHIIVINDETTMNNRLIHKYIDNNTDDDHKVLYVNYDSNRLIYNTLEHTYKLLIHKIISLYNNSKVQRNSFDKFSSNDTDDHSSDLNVEETLKMLLNPKFHWYINILNKLIDNRNSDNKLQHLLSSNYNNDHVNAVQLLLNSNKRNLNIGNTEPRDVNLQNIINNEVDNLESYIYSLIKGINLYYNIILIINIVKASSVNDSRDNKVELNGEQLKGVHIDMARIDKLLKKLIRYNKKQRTNPDKNRFMLVVLNNDQTDYGIKDPVGISSKVIDIKRLKKTELKNVLSNIMNDSFNTTEDSESKGSYDSSHVDVLVDNVYNITNGVHSITYEFIRYLIDNNFNYDKFSNHLYKFFHTTNKSVDDNVDSKSDSVGLEEKQIIRLVHNYYEYKLNVIKSDELFILKILTILNKPIEMNQLAYILSSHKNNISNHDTTNSQDEITTPDYNLDKEAQMCKKVDVEEHVNKLLLNNLIESGDEKGVIFVNNKILKGIISNIILPDEKLRIIDNLAVHTY</sequence>